<evidence type="ECO:0000313" key="2">
    <source>
        <dbReference type="Proteomes" id="UP000299102"/>
    </source>
</evidence>
<keyword evidence="2" id="KW-1185">Reference proteome</keyword>
<sequence>MFAKTVLRRRRLCASASPINSLRPWRRIVEHVDVATKIGHDRLFIYRPAEGAARAGSVIHHPAPARGPVRRRYKRAARSLNDSVRQDITNFIKQNNFFPSLERLWPGTSAHSPFAENVKAADKGEGARVAQRVVGANTLRARRPRRGRESSEVDRNWIYSYCITLNLLHLLLAIVNCHVLNSLNFTERFDGSAIPFYRFAIKSTRRSPRVTSGHCPRQLRYLNTASLSNH</sequence>
<dbReference type="EMBL" id="BGZK01000344">
    <property type="protein sequence ID" value="GBP38162.1"/>
    <property type="molecule type" value="Genomic_DNA"/>
</dbReference>
<dbReference type="AlphaFoldDB" id="A0A4C1VIE1"/>
<evidence type="ECO:0000313" key="1">
    <source>
        <dbReference type="EMBL" id="GBP38162.1"/>
    </source>
</evidence>
<protein>
    <submittedName>
        <fullName evidence="1">Uncharacterized protein</fullName>
    </submittedName>
</protein>
<organism evidence="1 2">
    <name type="scientific">Eumeta variegata</name>
    <name type="common">Bagworm moth</name>
    <name type="synonym">Eumeta japonica</name>
    <dbReference type="NCBI Taxonomy" id="151549"/>
    <lineage>
        <taxon>Eukaryota</taxon>
        <taxon>Metazoa</taxon>
        <taxon>Ecdysozoa</taxon>
        <taxon>Arthropoda</taxon>
        <taxon>Hexapoda</taxon>
        <taxon>Insecta</taxon>
        <taxon>Pterygota</taxon>
        <taxon>Neoptera</taxon>
        <taxon>Endopterygota</taxon>
        <taxon>Lepidoptera</taxon>
        <taxon>Glossata</taxon>
        <taxon>Ditrysia</taxon>
        <taxon>Tineoidea</taxon>
        <taxon>Psychidae</taxon>
        <taxon>Oiketicinae</taxon>
        <taxon>Eumeta</taxon>
    </lineage>
</organism>
<comment type="caution">
    <text evidence="1">The sequence shown here is derived from an EMBL/GenBank/DDBJ whole genome shotgun (WGS) entry which is preliminary data.</text>
</comment>
<accession>A0A4C1VIE1</accession>
<proteinExistence type="predicted"/>
<name>A0A4C1VIE1_EUMVA</name>
<gene>
    <name evidence="1" type="ORF">EVAR_80447_1</name>
</gene>
<reference evidence="1 2" key="1">
    <citation type="journal article" date="2019" name="Commun. Biol.">
        <title>The bagworm genome reveals a unique fibroin gene that provides high tensile strength.</title>
        <authorList>
            <person name="Kono N."/>
            <person name="Nakamura H."/>
            <person name="Ohtoshi R."/>
            <person name="Tomita M."/>
            <person name="Numata K."/>
            <person name="Arakawa K."/>
        </authorList>
    </citation>
    <scope>NUCLEOTIDE SEQUENCE [LARGE SCALE GENOMIC DNA]</scope>
</reference>
<dbReference type="Proteomes" id="UP000299102">
    <property type="component" value="Unassembled WGS sequence"/>
</dbReference>